<dbReference type="SUPFAM" id="SSF50156">
    <property type="entry name" value="PDZ domain-like"/>
    <property type="match status" value="1"/>
</dbReference>
<evidence type="ECO:0000256" key="2">
    <source>
        <dbReference type="ARBA" id="ARBA00023136"/>
    </source>
</evidence>
<evidence type="ECO:0000259" key="4">
    <source>
        <dbReference type="PROSITE" id="PS50106"/>
    </source>
</evidence>
<gene>
    <name evidence="5" type="ORF">MENT_LOCUS28237</name>
</gene>
<dbReference type="PANTHER" id="PTHR23119:SF51">
    <property type="entry name" value="DISKS LARGE 1 TUMOR SUPPRESSOR PROTEIN"/>
    <property type="match status" value="1"/>
</dbReference>
<protein>
    <recommendedName>
        <fullName evidence="4">PDZ domain-containing protein</fullName>
    </recommendedName>
</protein>
<comment type="caution">
    <text evidence="5">The sequence shown here is derived from an EMBL/GenBank/DDBJ whole genome shotgun (WGS) entry which is preliminary data.</text>
</comment>
<dbReference type="InterPro" id="IPR001478">
    <property type="entry name" value="PDZ"/>
</dbReference>
<dbReference type="InterPro" id="IPR036034">
    <property type="entry name" value="PDZ_sf"/>
</dbReference>
<dbReference type="GO" id="GO:0045197">
    <property type="term" value="P:establishment or maintenance of epithelial cell apical/basal polarity"/>
    <property type="evidence" value="ECO:0007669"/>
    <property type="project" value="TreeGrafter"/>
</dbReference>
<evidence type="ECO:0000313" key="5">
    <source>
        <dbReference type="EMBL" id="CAD2176425.1"/>
    </source>
</evidence>
<dbReference type="OrthoDB" id="123971at2759"/>
<proteinExistence type="predicted"/>
<accession>A0A6V7VND7</accession>
<dbReference type="GO" id="GO:0016323">
    <property type="term" value="C:basolateral plasma membrane"/>
    <property type="evidence" value="ECO:0007669"/>
    <property type="project" value="TreeGrafter"/>
</dbReference>
<keyword evidence="3" id="KW-1133">Transmembrane helix</keyword>
<feature type="domain" description="PDZ" evidence="4">
    <location>
        <begin position="22"/>
        <end position="106"/>
    </location>
</feature>
<dbReference type="EMBL" id="CAJEWN010000276">
    <property type="protein sequence ID" value="CAD2176425.1"/>
    <property type="molecule type" value="Genomic_DNA"/>
</dbReference>
<dbReference type="GO" id="GO:0098609">
    <property type="term" value="P:cell-cell adhesion"/>
    <property type="evidence" value="ECO:0007669"/>
    <property type="project" value="TreeGrafter"/>
</dbReference>
<dbReference type="InterPro" id="IPR050614">
    <property type="entry name" value="Synaptic_Scaffolding_LAP-MAGUK"/>
</dbReference>
<feature type="transmembrane region" description="Helical" evidence="3">
    <location>
        <begin position="137"/>
        <end position="154"/>
    </location>
</feature>
<dbReference type="GO" id="GO:0097120">
    <property type="term" value="P:receptor localization to synapse"/>
    <property type="evidence" value="ECO:0007669"/>
    <property type="project" value="TreeGrafter"/>
</dbReference>
<dbReference type="AlphaFoldDB" id="A0A6V7VND7"/>
<dbReference type="PANTHER" id="PTHR23119">
    <property type="entry name" value="DISCS LARGE"/>
    <property type="match status" value="1"/>
</dbReference>
<evidence type="ECO:0000313" key="6">
    <source>
        <dbReference type="Proteomes" id="UP000580250"/>
    </source>
</evidence>
<dbReference type="GO" id="GO:0019901">
    <property type="term" value="F:protein kinase binding"/>
    <property type="evidence" value="ECO:0007669"/>
    <property type="project" value="TreeGrafter"/>
</dbReference>
<dbReference type="SMART" id="SM00228">
    <property type="entry name" value="PDZ"/>
    <property type="match status" value="1"/>
</dbReference>
<reference evidence="5 6" key="1">
    <citation type="submission" date="2020-08" db="EMBL/GenBank/DDBJ databases">
        <authorList>
            <person name="Koutsovoulos G."/>
            <person name="Danchin GJ E."/>
        </authorList>
    </citation>
    <scope>NUCLEOTIDE SEQUENCE [LARGE SCALE GENOMIC DNA]</scope>
</reference>
<dbReference type="Proteomes" id="UP000580250">
    <property type="component" value="Unassembled WGS sequence"/>
</dbReference>
<dbReference type="Gene3D" id="2.30.42.10">
    <property type="match status" value="1"/>
</dbReference>
<keyword evidence="2 3" id="KW-0472">Membrane</keyword>
<dbReference type="GO" id="GO:0030054">
    <property type="term" value="C:cell junction"/>
    <property type="evidence" value="ECO:0007669"/>
    <property type="project" value="TreeGrafter"/>
</dbReference>
<evidence type="ECO:0000256" key="1">
    <source>
        <dbReference type="ARBA" id="ARBA00004370"/>
    </source>
</evidence>
<dbReference type="PROSITE" id="PS50106">
    <property type="entry name" value="PDZ"/>
    <property type="match status" value="1"/>
</dbReference>
<keyword evidence="3" id="KW-0812">Transmembrane</keyword>
<dbReference type="Pfam" id="PF00595">
    <property type="entry name" value="PDZ"/>
    <property type="match status" value="1"/>
</dbReference>
<evidence type="ECO:0000256" key="3">
    <source>
        <dbReference type="SAM" id="Phobius"/>
    </source>
</evidence>
<organism evidence="5 6">
    <name type="scientific">Meloidogyne enterolobii</name>
    <name type="common">Root-knot nematode worm</name>
    <name type="synonym">Meloidogyne mayaguensis</name>
    <dbReference type="NCBI Taxonomy" id="390850"/>
    <lineage>
        <taxon>Eukaryota</taxon>
        <taxon>Metazoa</taxon>
        <taxon>Ecdysozoa</taxon>
        <taxon>Nematoda</taxon>
        <taxon>Chromadorea</taxon>
        <taxon>Rhabditida</taxon>
        <taxon>Tylenchina</taxon>
        <taxon>Tylenchomorpha</taxon>
        <taxon>Tylenchoidea</taxon>
        <taxon>Meloidogynidae</taxon>
        <taxon>Meloidogyninae</taxon>
        <taxon>Meloidogyne</taxon>
    </lineage>
</organism>
<name>A0A6V7VND7_MELEN</name>
<comment type="subcellular location">
    <subcellularLocation>
        <location evidence="1">Membrane</location>
    </subcellularLocation>
</comment>
<sequence>MVHQSESSDCSEQLESIGQIKDIVILKDDEQGFGINIVGGVDKQYLPGHSGIFISRIRRGEIEGISEGDRILAVNGQKLDGMTNEDVVNLLRELSGECTFTIETNAELVIERNYFKISENCCNNTEQLSIGNVAENVVVGVGFGILLAFGFIGMKRLTGGL</sequence>
<dbReference type="GO" id="GO:0043113">
    <property type="term" value="P:receptor clustering"/>
    <property type="evidence" value="ECO:0007669"/>
    <property type="project" value="TreeGrafter"/>
</dbReference>